<feature type="domain" description="CRAL-TRIO" evidence="1">
    <location>
        <begin position="487"/>
        <end position="584"/>
    </location>
</feature>
<dbReference type="EMBL" id="CAMXCT010000411">
    <property type="protein sequence ID" value="CAI3978439.1"/>
    <property type="molecule type" value="Genomic_DNA"/>
</dbReference>
<keyword evidence="5" id="KW-1185">Reference proteome</keyword>
<protein>
    <submittedName>
        <fullName evidence="4">CRAL-TRIO domain-containing protein</fullName>
    </submittedName>
</protein>
<dbReference type="AlphaFoldDB" id="A0A9P1FIK1"/>
<reference evidence="3" key="2">
    <citation type="submission" date="2024-04" db="EMBL/GenBank/DDBJ databases">
        <authorList>
            <person name="Chen Y."/>
            <person name="Shah S."/>
            <person name="Dougan E. K."/>
            <person name="Thang M."/>
            <person name="Chan C."/>
        </authorList>
    </citation>
    <scope>NUCLEOTIDE SEQUENCE [LARGE SCALE GENOMIC DNA]</scope>
</reference>
<dbReference type="EMBL" id="CAMXCT030000411">
    <property type="protein sequence ID" value="CAL4765751.1"/>
    <property type="molecule type" value="Genomic_DNA"/>
</dbReference>
<organism evidence="2">
    <name type="scientific">Cladocopium goreaui</name>
    <dbReference type="NCBI Taxonomy" id="2562237"/>
    <lineage>
        <taxon>Eukaryota</taxon>
        <taxon>Sar</taxon>
        <taxon>Alveolata</taxon>
        <taxon>Dinophyceae</taxon>
        <taxon>Suessiales</taxon>
        <taxon>Symbiodiniaceae</taxon>
        <taxon>Cladocopium</taxon>
    </lineage>
</organism>
<proteinExistence type="predicted"/>
<reference evidence="2" key="1">
    <citation type="submission" date="2022-10" db="EMBL/GenBank/DDBJ databases">
        <authorList>
            <person name="Chen Y."/>
            <person name="Dougan E. K."/>
            <person name="Chan C."/>
            <person name="Rhodes N."/>
            <person name="Thang M."/>
        </authorList>
    </citation>
    <scope>NUCLEOTIDE SEQUENCE</scope>
</reference>
<dbReference type="CDD" id="cd00170">
    <property type="entry name" value="SEC14"/>
    <property type="match status" value="1"/>
</dbReference>
<comment type="caution">
    <text evidence="2">The sequence shown here is derived from an EMBL/GenBank/DDBJ whole genome shotgun (WGS) entry which is preliminary data.</text>
</comment>
<dbReference type="GO" id="GO:0008526">
    <property type="term" value="F:phosphatidylinositol transfer activity"/>
    <property type="evidence" value="ECO:0007669"/>
    <property type="project" value="TreeGrafter"/>
</dbReference>
<evidence type="ECO:0000259" key="1">
    <source>
        <dbReference type="Pfam" id="PF00650"/>
    </source>
</evidence>
<evidence type="ECO:0000313" key="3">
    <source>
        <dbReference type="EMBL" id="CAL1131814.1"/>
    </source>
</evidence>
<dbReference type="Pfam" id="PF00650">
    <property type="entry name" value="CRAL_TRIO"/>
    <property type="match status" value="1"/>
</dbReference>
<name>A0A9P1FIK1_9DINO</name>
<dbReference type="EMBL" id="CAMXCT020000411">
    <property type="protein sequence ID" value="CAL1131814.1"/>
    <property type="molecule type" value="Genomic_DNA"/>
</dbReference>
<evidence type="ECO:0000313" key="5">
    <source>
        <dbReference type="Proteomes" id="UP001152797"/>
    </source>
</evidence>
<accession>A0A9P1FIK1</accession>
<sequence length="588" mass="64043">MHRRCVAADCGLQMSELEKKQSRQNCGKSGKPRYQPFGADSVVVAQVPEASETPMPRQPPKGLATVPQVLTGSLLVTALVVPGVLQHRTALGPDDFEAEAKKHFQHLELTALAWQRMQRDGWQLPYHSCFFSKMKYSCRLCGVGGAWWELFTHGEEGHIHTKKHLSKMAGACRPSLNRDSEEHEQRPWDDLLFDYTQGRQTSMKKALLTAASGPIATANADVTAAAVMVAEAVKKAAASTAAVAATPPTELASPVTTMALVPARPLAQQMAVVPARQVAVVPVSFAPKIEAKKISNEVEVTEEISVNFVDAEKAKEEEAEEATEKVHDLVVIFHLIKMLTEVWVVATCNSESSGKASEDGCKLQQMFEADQAAQPTLLPLRVKAKEQNVDCKKSSANLECSRESSQAEQNLLQAAAPQVEGGLDDWLKKWCTAEVLAAFAKASSQDTAVKSLAIALNWRQKHRAILTGAKASCWQGDMRVVARAGSGHPVIFMSMAHQPPASNSASIIEHMAAVLEAACQHMNHGAWGFDVVCDCRGFQLSKNLDPRPAIAAMEMLKHAYRGRLRRALVVSAPYAFNGLWHVVKRPTA</sequence>
<dbReference type="OrthoDB" id="438775at2759"/>
<evidence type="ECO:0000313" key="4">
    <source>
        <dbReference type="EMBL" id="CAL4765751.1"/>
    </source>
</evidence>
<dbReference type="PANTHER" id="PTHR45824:SF29">
    <property type="entry name" value="GH16843P"/>
    <property type="match status" value="1"/>
</dbReference>
<dbReference type="Proteomes" id="UP001152797">
    <property type="component" value="Unassembled WGS sequence"/>
</dbReference>
<dbReference type="Gene3D" id="3.40.525.10">
    <property type="entry name" value="CRAL-TRIO lipid binding domain"/>
    <property type="match status" value="1"/>
</dbReference>
<dbReference type="InterPro" id="IPR052578">
    <property type="entry name" value="PI_Transfer_CRAL-TRIO"/>
</dbReference>
<dbReference type="PANTHER" id="PTHR45824">
    <property type="entry name" value="GH16843P"/>
    <property type="match status" value="1"/>
</dbReference>
<gene>
    <name evidence="2" type="ORF">C1SCF055_LOCUS6491</name>
</gene>
<dbReference type="InterPro" id="IPR001251">
    <property type="entry name" value="CRAL-TRIO_dom"/>
</dbReference>
<evidence type="ECO:0000313" key="2">
    <source>
        <dbReference type="EMBL" id="CAI3978439.1"/>
    </source>
</evidence>
<dbReference type="SUPFAM" id="SSF52087">
    <property type="entry name" value="CRAL/TRIO domain"/>
    <property type="match status" value="1"/>
</dbReference>
<dbReference type="InterPro" id="IPR036865">
    <property type="entry name" value="CRAL-TRIO_dom_sf"/>
</dbReference>